<feature type="domain" description="Lipoyl-binding" evidence="16">
    <location>
        <begin position="651"/>
        <end position="730"/>
    </location>
</feature>
<evidence type="ECO:0000313" key="20">
    <source>
        <dbReference type="Proteomes" id="UP000218151"/>
    </source>
</evidence>
<dbReference type="SUPFAM" id="SSF52440">
    <property type="entry name" value="PreATP-grasp domain"/>
    <property type="match status" value="1"/>
</dbReference>
<evidence type="ECO:0000256" key="13">
    <source>
        <dbReference type="ARBA" id="ARBA00049495"/>
    </source>
</evidence>
<dbReference type="Gene3D" id="2.40.50.100">
    <property type="match status" value="1"/>
</dbReference>
<keyword evidence="5" id="KW-0479">Metal-binding</keyword>
<dbReference type="GO" id="GO:0005524">
    <property type="term" value="F:ATP binding"/>
    <property type="evidence" value="ECO:0007669"/>
    <property type="project" value="UniProtKB-UniRule"/>
</dbReference>
<evidence type="ECO:0000256" key="1">
    <source>
        <dbReference type="ARBA" id="ARBA00001953"/>
    </source>
</evidence>
<dbReference type="PROSITE" id="PS00866">
    <property type="entry name" value="CPSASE_1"/>
    <property type="match status" value="1"/>
</dbReference>
<dbReference type="PROSITE" id="PS50979">
    <property type="entry name" value="BC"/>
    <property type="match status" value="1"/>
</dbReference>
<dbReference type="FunFam" id="3.40.50.20:FF:000010">
    <property type="entry name" value="Propionyl-CoA carboxylase subunit alpha"/>
    <property type="match status" value="1"/>
</dbReference>
<comment type="pathway">
    <text evidence="2">Metabolic intermediate metabolism; propanoyl-CoA degradation; succinyl-CoA from propanoyl-CoA: step 1/3.</text>
</comment>
<dbReference type="AlphaFoldDB" id="A0A2A2SFV4"/>
<dbReference type="SUPFAM" id="SSF51246">
    <property type="entry name" value="Rudiment single hybrid motif"/>
    <property type="match status" value="1"/>
</dbReference>
<organism evidence="19 20">
    <name type="scientific">Sphingomonas lenta</name>
    <dbReference type="NCBI Taxonomy" id="1141887"/>
    <lineage>
        <taxon>Bacteria</taxon>
        <taxon>Pseudomonadati</taxon>
        <taxon>Pseudomonadota</taxon>
        <taxon>Alphaproteobacteria</taxon>
        <taxon>Sphingomonadales</taxon>
        <taxon>Sphingomonadaceae</taxon>
        <taxon>Sphingomonas</taxon>
    </lineage>
</organism>
<evidence type="ECO:0000256" key="14">
    <source>
        <dbReference type="PROSITE-ProRule" id="PRU00409"/>
    </source>
</evidence>
<proteinExistence type="predicted"/>
<evidence type="ECO:0000259" key="18">
    <source>
        <dbReference type="PROSITE" id="PS50979"/>
    </source>
</evidence>
<gene>
    <name evidence="19" type="ORF">CKY28_11445</name>
</gene>
<feature type="region of interest" description="Disordered" evidence="15">
    <location>
        <begin position="367"/>
        <end position="409"/>
    </location>
</feature>
<dbReference type="PANTHER" id="PTHR18866">
    <property type="entry name" value="CARBOXYLASE:PYRUVATE/ACETYL-COA/PROPIONYL-COA CARBOXYLASE"/>
    <property type="match status" value="1"/>
</dbReference>
<dbReference type="Gene3D" id="3.30.470.20">
    <property type="entry name" value="ATP-grasp fold, B domain"/>
    <property type="match status" value="2"/>
</dbReference>
<keyword evidence="12" id="KW-0092">Biotin</keyword>
<dbReference type="UniPathway" id="UPA00945">
    <property type="reaction ID" value="UER00908"/>
</dbReference>
<name>A0A2A2SFV4_9SPHN</name>
<dbReference type="InterPro" id="IPR001882">
    <property type="entry name" value="Biotin_BS"/>
</dbReference>
<dbReference type="InterPro" id="IPR011054">
    <property type="entry name" value="Rudment_hybrid_motif"/>
</dbReference>
<dbReference type="PROSITE" id="PS00188">
    <property type="entry name" value="BIOTIN"/>
    <property type="match status" value="1"/>
</dbReference>
<dbReference type="GO" id="GO:0016042">
    <property type="term" value="P:lipid catabolic process"/>
    <property type="evidence" value="ECO:0007669"/>
    <property type="project" value="UniProtKB-KW"/>
</dbReference>
<dbReference type="InterPro" id="IPR000089">
    <property type="entry name" value="Biotin_lipoyl"/>
</dbReference>
<evidence type="ECO:0000256" key="2">
    <source>
        <dbReference type="ARBA" id="ARBA00005060"/>
    </source>
</evidence>
<dbReference type="Pfam" id="PF00289">
    <property type="entry name" value="Biotin_carb_N"/>
    <property type="match status" value="1"/>
</dbReference>
<dbReference type="InterPro" id="IPR011764">
    <property type="entry name" value="Biotin_carboxylation_dom"/>
</dbReference>
<dbReference type="InterPro" id="IPR050856">
    <property type="entry name" value="Biotin_carboxylase_complex"/>
</dbReference>
<dbReference type="SMART" id="SM00878">
    <property type="entry name" value="Biotin_carb_C"/>
    <property type="match status" value="1"/>
</dbReference>
<dbReference type="GO" id="GO:0046872">
    <property type="term" value="F:metal ion binding"/>
    <property type="evidence" value="ECO:0007669"/>
    <property type="project" value="UniProtKB-KW"/>
</dbReference>
<evidence type="ECO:0000256" key="15">
    <source>
        <dbReference type="SAM" id="MobiDB-lite"/>
    </source>
</evidence>
<comment type="cofactor">
    <cofactor evidence="1">
        <name>biotin</name>
        <dbReference type="ChEBI" id="CHEBI:57586"/>
    </cofactor>
</comment>
<keyword evidence="7 14" id="KW-0067">ATP-binding</keyword>
<evidence type="ECO:0000313" key="19">
    <source>
        <dbReference type="EMBL" id="PAX08184.1"/>
    </source>
</evidence>
<feature type="domain" description="Biotin carboxylation" evidence="18">
    <location>
        <begin position="1"/>
        <end position="521"/>
    </location>
</feature>
<dbReference type="RefSeq" id="WP_095998426.1">
    <property type="nucleotide sequence ID" value="NZ_NSLI01000003.1"/>
</dbReference>
<keyword evidence="4" id="KW-0436">Ligase</keyword>
<dbReference type="Pfam" id="PF00364">
    <property type="entry name" value="Biotin_lipoyl"/>
    <property type="match status" value="1"/>
</dbReference>
<evidence type="ECO:0000256" key="5">
    <source>
        <dbReference type="ARBA" id="ARBA00022723"/>
    </source>
</evidence>
<feature type="domain" description="ATP-grasp" evidence="17">
    <location>
        <begin position="120"/>
        <end position="321"/>
    </location>
</feature>
<comment type="catalytic activity">
    <reaction evidence="13">
        <text>propanoyl-CoA + hydrogencarbonate + ATP = (S)-methylmalonyl-CoA + ADP + phosphate + H(+)</text>
        <dbReference type="Rhea" id="RHEA:23720"/>
        <dbReference type="ChEBI" id="CHEBI:15378"/>
        <dbReference type="ChEBI" id="CHEBI:17544"/>
        <dbReference type="ChEBI" id="CHEBI:30616"/>
        <dbReference type="ChEBI" id="CHEBI:43474"/>
        <dbReference type="ChEBI" id="CHEBI:57327"/>
        <dbReference type="ChEBI" id="CHEBI:57392"/>
        <dbReference type="ChEBI" id="CHEBI:456216"/>
        <dbReference type="EC" id="6.4.1.3"/>
    </reaction>
    <physiologicalReaction direction="left-to-right" evidence="13">
        <dbReference type="Rhea" id="RHEA:23721"/>
    </physiologicalReaction>
</comment>
<dbReference type="InterPro" id="IPR005481">
    <property type="entry name" value="BC-like_N"/>
</dbReference>
<dbReference type="InterPro" id="IPR011761">
    <property type="entry name" value="ATP-grasp"/>
</dbReference>
<accession>A0A2A2SFV4</accession>
<dbReference type="Proteomes" id="UP000218151">
    <property type="component" value="Unassembled WGS sequence"/>
</dbReference>
<keyword evidence="8" id="KW-0460">Magnesium</keyword>
<protein>
    <recommendedName>
        <fullName evidence="3">propionyl-CoA carboxylase</fullName>
        <ecNumber evidence="3">6.4.1.3</ecNumber>
    </recommendedName>
</protein>
<evidence type="ECO:0000256" key="10">
    <source>
        <dbReference type="ARBA" id="ARBA00023098"/>
    </source>
</evidence>
<dbReference type="InterPro" id="IPR011053">
    <property type="entry name" value="Single_hybrid_motif"/>
</dbReference>
<keyword evidence="10" id="KW-0443">Lipid metabolism</keyword>
<dbReference type="EMBL" id="NSLI01000003">
    <property type="protein sequence ID" value="PAX08184.1"/>
    <property type="molecule type" value="Genomic_DNA"/>
</dbReference>
<dbReference type="OrthoDB" id="9763189at2"/>
<dbReference type="Pfam" id="PF02785">
    <property type="entry name" value="Biotin_carb_C"/>
    <property type="match status" value="1"/>
</dbReference>
<dbReference type="InterPro" id="IPR005482">
    <property type="entry name" value="Biotin_COase_C"/>
</dbReference>
<feature type="compositionally biased region" description="Polar residues" evidence="15">
    <location>
        <begin position="382"/>
        <end position="392"/>
    </location>
</feature>
<dbReference type="Pfam" id="PF18140">
    <property type="entry name" value="PCC_BT"/>
    <property type="match status" value="1"/>
</dbReference>
<evidence type="ECO:0000256" key="7">
    <source>
        <dbReference type="ARBA" id="ARBA00022840"/>
    </source>
</evidence>
<dbReference type="InterPro" id="IPR041265">
    <property type="entry name" value="PCC_BT"/>
</dbReference>
<keyword evidence="20" id="KW-1185">Reference proteome</keyword>
<reference evidence="20" key="1">
    <citation type="submission" date="2017-09" db="EMBL/GenBank/DDBJ databases">
        <authorList>
            <person name="Feng G."/>
            <person name="Zhu H."/>
        </authorList>
    </citation>
    <scope>NUCLEOTIDE SEQUENCE [LARGE SCALE GENOMIC DNA]</scope>
    <source>
        <strain evidence="20">1PNM-20</strain>
    </source>
</reference>
<dbReference type="GO" id="GO:0004658">
    <property type="term" value="F:propionyl-CoA carboxylase activity"/>
    <property type="evidence" value="ECO:0007669"/>
    <property type="project" value="UniProtKB-EC"/>
</dbReference>
<dbReference type="PROSITE" id="PS50975">
    <property type="entry name" value="ATP_GRASP"/>
    <property type="match status" value="1"/>
</dbReference>
<dbReference type="InterPro" id="IPR005479">
    <property type="entry name" value="CPAse_ATP-bd"/>
</dbReference>
<evidence type="ECO:0000256" key="9">
    <source>
        <dbReference type="ARBA" id="ARBA00022963"/>
    </source>
</evidence>
<dbReference type="FunFam" id="2.40.50.100:FF:000003">
    <property type="entry name" value="Acetyl-CoA carboxylase biotin carboxyl carrier protein"/>
    <property type="match status" value="1"/>
</dbReference>
<dbReference type="InterPro" id="IPR016185">
    <property type="entry name" value="PreATP-grasp_dom_sf"/>
</dbReference>
<dbReference type="PANTHER" id="PTHR18866:SF33">
    <property type="entry name" value="METHYLCROTONOYL-COA CARBOXYLASE SUBUNIT ALPHA, MITOCHONDRIAL-RELATED"/>
    <property type="match status" value="1"/>
</dbReference>
<dbReference type="SUPFAM" id="SSF56059">
    <property type="entry name" value="Glutathione synthetase ATP-binding domain-like"/>
    <property type="match status" value="1"/>
</dbReference>
<dbReference type="PROSITE" id="PS50968">
    <property type="entry name" value="BIOTINYL_LIPOYL"/>
    <property type="match status" value="1"/>
</dbReference>
<evidence type="ECO:0000259" key="17">
    <source>
        <dbReference type="PROSITE" id="PS50975"/>
    </source>
</evidence>
<comment type="caution">
    <text evidence="19">The sequence shown here is derived from an EMBL/GenBank/DDBJ whole genome shotgun (WGS) entry which is preliminary data.</text>
</comment>
<dbReference type="CDD" id="cd06850">
    <property type="entry name" value="biotinyl_domain"/>
    <property type="match status" value="1"/>
</dbReference>
<evidence type="ECO:0000256" key="6">
    <source>
        <dbReference type="ARBA" id="ARBA00022741"/>
    </source>
</evidence>
<evidence type="ECO:0000256" key="11">
    <source>
        <dbReference type="ARBA" id="ARBA00023211"/>
    </source>
</evidence>
<dbReference type="FunFam" id="3.30.1490.20:FF:000003">
    <property type="entry name" value="acetyl-CoA carboxylase isoform X1"/>
    <property type="match status" value="1"/>
</dbReference>
<evidence type="ECO:0000256" key="12">
    <source>
        <dbReference type="ARBA" id="ARBA00023267"/>
    </source>
</evidence>
<sequence>MFNKILVANRGEIACRVFRTAKRMGLKTVAVYSDADARSPHVLMADEAVRLGPAPAAESYLKAELILLAAKETGADCIHPGYGFLSERESFARACADAGIAFVGPPPNAIAAMGDKIESKKLAAQAGVNVVPGYLGDIADTDEAVRIASDIGYPVMMKASAGGGGKGMRLAWSEQDVREGFEATKREGLASFGDDRVFIEKFIESPRHIEIQVLGDQHGNIVYLGERECSIQRRHQKVVEEAPSPFVTPEMRRAMGEQAVALARAVGYHSAGTVELIVSGADTTGKSFYFLEMNTRLQVEHPVTEAVTGVDLVEQMIRVAYGEKLPFGQDDITLTGHAIENRVYAEDPYRGFLPSIGRLVRYNPPEADARQEPVTPPPFASSAPQRVSTELDTNGGGGGPSPQPFASSVVEKPLGDDGLICFSTTLETNGRGEATNGSGYVRVDDGVAEGGEVSMFYDPMIAKLVTWAPTRDEAANLQVAALDQFEIVGPGHNLDFLSALMQHPRFRSGELTTGFIAEEYPEGFQGAPATAELTQTLAAVAAFAATAHADRARRVDGQLGRRLTPPADWVVRIGGEDHAVHVSTDGLTVDGEPLDLSMEYTPGDRVVEVEAGEESYAVKIERAPAGFRLNARGRTHKVRVLPARLAPLAQHLIEKVPPDLSRYLLAPMPGLLVRLHVGVGDRVEAGQPLAVVEAMKMENILRAGKSGTVKTVEARPGESLAVDAVILELE</sequence>
<keyword evidence="11" id="KW-0464">Manganese</keyword>
<evidence type="ECO:0000256" key="4">
    <source>
        <dbReference type="ARBA" id="ARBA00022598"/>
    </source>
</evidence>
<keyword evidence="6 14" id="KW-0547">Nucleotide-binding</keyword>
<evidence type="ECO:0000256" key="8">
    <source>
        <dbReference type="ARBA" id="ARBA00022842"/>
    </source>
</evidence>
<dbReference type="EC" id="6.4.1.3" evidence="3"/>
<keyword evidence="9" id="KW-0442">Lipid degradation</keyword>
<evidence type="ECO:0000259" key="16">
    <source>
        <dbReference type="PROSITE" id="PS50968"/>
    </source>
</evidence>
<dbReference type="SUPFAM" id="SSF51230">
    <property type="entry name" value="Single hybrid motif"/>
    <property type="match status" value="1"/>
</dbReference>
<dbReference type="Gene3D" id="3.30.700.30">
    <property type="match status" value="1"/>
</dbReference>
<evidence type="ECO:0000256" key="3">
    <source>
        <dbReference type="ARBA" id="ARBA00013050"/>
    </source>
</evidence>
<dbReference type="Pfam" id="PF02786">
    <property type="entry name" value="CPSase_L_D2"/>
    <property type="match status" value="1"/>
</dbReference>
<dbReference type="PROSITE" id="PS00867">
    <property type="entry name" value="CPSASE_2"/>
    <property type="match status" value="1"/>
</dbReference>